<gene>
    <name evidence="2" type="ORF">AAW51_5052</name>
</gene>
<proteinExistence type="predicted"/>
<dbReference type="InterPro" id="IPR013424">
    <property type="entry name" value="Ice-binding_C"/>
</dbReference>
<sequence>MPSRLSGVSVVCVFVVGMVLAGPGRAGAVAEARLSELQFSLVDLAPDDGIAPSFSIVADPDAPNRQRTELTVSVDHSGLGTHDDAILADFSFIATLNLTRSVTLQQAEASTTDTSLQARAVSLARGSATAFASAESNVFFADDFGISVSPHTALTVTADASVTALDTGAAGAEGHAYEHARAEAFLRIRGADPGDGSGPQDSFSQRSAITAVDAAVDDLDNSGLLSISFHNLSAAPLFGYLSARATASAFGVTAVVPEPASAALVLAGLAALVAARRARR</sequence>
<dbReference type="EMBL" id="CP011371">
    <property type="protein sequence ID" value="AKJ31743.1"/>
    <property type="molecule type" value="Genomic_DNA"/>
</dbReference>
<dbReference type="AlphaFoldDB" id="A0A0G3BUP9"/>
<keyword evidence="2" id="KW-0282">Flagellum</keyword>
<reference evidence="2 3" key="1">
    <citation type="submission" date="2015-05" db="EMBL/GenBank/DDBJ databases">
        <authorList>
            <person name="Tang B."/>
            <person name="Yu Y."/>
        </authorList>
    </citation>
    <scope>NUCLEOTIDE SEQUENCE [LARGE SCALE GENOMIC DNA]</scope>
    <source>
        <strain evidence="2 3">DSM 7029</strain>
    </source>
</reference>
<evidence type="ECO:0000313" key="3">
    <source>
        <dbReference type="Proteomes" id="UP000035352"/>
    </source>
</evidence>
<accession>A0A0G3BUP9</accession>
<dbReference type="Proteomes" id="UP000035352">
    <property type="component" value="Chromosome"/>
</dbReference>
<organism evidence="2 3">
    <name type="scientific">Caldimonas brevitalea</name>
    <dbReference type="NCBI Taxonomy" id="413882"/>
    <lineage>
        <taxon>Bacteria</taxon>
        <taxon>Pseudomonadati</taxon>
        <taxon>Pseudomonadota</taxon>
        <taxon>Betaproteobacteria</taxon>
        <taxon>Burkholderiales</taxon>
        <taxon>Sphaerotilaceae</taxon>
        <taxon>Caldimonas</taxon>
    </lineage>
</organism>
<dbReference type="KEGG" id="pbh:AAW51_5052"/>
<dbReference type="NCBIfam" id="TIGR02595">
    <property type="entry name" value="PEP_CTERM"/>
    <property type="match status" value="1"/>
</dbReference>
<feature type="domain" description="Ice-binding protein C-terminal" evidence="1">
    <location>
        <begin position="256"/>
        <end position="280"/>
    </location>
</feature>
<dbReference type="Pfam" id="PF07589">
    <property type="entry name" value="PEP-CTERM"/>
    <property type="match status" value="1"/>
</dbReference>
<keyword evidence="2" id="KW-0966">Cell projection</keyword>
<keyword evidence="3" id="KW-1185">Reference proteome</keyword>
<protein>
    <submittedName>
        <fullName evidence="2">Flagellar hook-length control protein FliK</fullName>
    </submittedName>
</protein>
<evidence type="ECO:0000313" key="2">
    <source>
        <dbReference type="EMBL" id="AKJ31743.1"/>
    </source>
</evidence>
<evidence type="ECO:0000259" key="1">
    <source>
        <dbReference type="Pfam" id="PF07589"/>
    </source>
</evidence>
<dbReference type="RefSeq" id="WP_047196821.1">
    <property type="nucleotide sequence ID" value="NZ_CP011371.1"/>
</dbReference>
<keyword evidence="2" id="KW-0969">Cilium</keyword>
<name>A0A0G3BUP9_9BURK</name>